<evidence type="ECO:0000313" key="17">
    <source>
        <dbReference type="EMBL" id="RAK40007.1"/>
    </source>
</evidence>
<keyword evidence="8" id="KW-0479">Metal-binding</keyword>
<evidence type="ECO:0000256" key="3">
    <source>
        <dbReference type="ARBA" id="ARBA00010136"/>
    </source>
</evidence>
<feature type="domain" description="Peptidase M1 membrane alanine aminopeptidase" evidence="14">
    <location>
        <begin position="237"/>
        <end position="448"/>
    </location>
</feature>
<keyword evidence="7" id="KW-0645">Protease</keyword>
<dbReference type="InterPro" id="IPR027268">
    <property type="entry name" value="Peptidase_M4/M1_CTD_sf"/>
</dbReference>
<dbReference type="GO" id="GO:0005737">
    <property type="term" value="C:cytoplasm"/>
    <property type="evidence" value="ECO:0007669"/>
    <property type="project" value="TreeGrafter"/>
</dbReference>
<sequence>MAGVHNLTQVEAAERSRLLEVTGYDITLDLTDGHGNPGSDTFRSTTVITFKCAEPGADTFIEAAASTIHSATLNGAAVDLSAWNAEKGLALSGLAAENTLVVDGDFKYSASGQGLQRSLDPVDSEIYLYSQFETADAQRTYACFDQPDLKSVFTWRATVPAHWKVISNMPVESEEETGPGAKKIHFAESPRMSTYITAICAGPYHEVRDSHDGIELGVFCRASMAQYLDADDLFLVTKQGFDFFHEQFGVRYPLPKYDQLWVPDFNAGAMENFGCVTHAEAHYIFRSQVTDYEYEQRANTILHELAHMWFGDLVTMRWWNDLWLNESFAEWASHWCNTEATRFSDAWSTFLSIRKSWGYRQDQLSSTHPVYCEMPDLEAVEVNFDGITYAKGASVIKQLVAYVGLDPFLTGLRAYFAKHAWGNATFDDLLTELEAASGRELRKFAAQWLETSQVNTLRPVVEVDAAGNYTSVVVKQEAPVDYPTLRTHRIGIGLYDLDGDRLVRRELIEADVAGERTEIAALSGVKAPDLLLVNDEDLTYAKLRLDERSLATLVGHIAGFDSALPRALCWGAAWDMLRDAELPARDYVALVVAGLPAETDINLTTATLRQAGMALTSFADPAWNPTGWNLLAGLAQTQLAAAEPGSGWQLTWARAFITAARTPEQAAVLRAWFSGESRPEGLVVDTELRWSLLQALAALGAASPEEIEQELAGDLTASGEREAAIAHALVPTHENKARVWAELTGPQLPNWKNRSLLQGFQSTRQVALTEPFAAKFFEVVGDVWARSDSEPAQEFATLAYPAYQISDETVALTTAWLERDGQPASLRRLVAEGRDGIERALKARAKDRSA</sequence>
<feature type="domain" description="ERAP1-like C-terminal" evidence="15">
    <location>
        <begin position="531"/>
        <end position="839"/>
    </location>
</feature>
<evidence type="ECO:0000256" key="7">
    <source>
        <dbReference type="ARBA" id="ARBA00022670"/>
    </source>
</evidence>
<dbReference type="Gene3D" id="2.60.40.1730">
    <property type="entry name" value="tricorn interacting facor f3 domain"/>
    <property type="match status" value="1"/>
</dbReference>
<dbReference type="InterPro" id="IPR012778">
    <property type="entry name" value="Pept_M1_aminopeptidase"/>
</dbReference>
<dbReference type="PANTHER" id="PTHR11533:SF174">
    <property type="entry name" value="PUROMYCIN-SENSITIVE AMINOPEPTIDASE-RELATED"/>
    <property type="match status" value="1"/>
</dbReference>
<comment type="cofactor">
    <cofactor evidence="2">
        <name>Zn(2+)</name>
        <dbReference type="ChEBI" id="CHEBI:29105"/>
    </cofactor>
</comment>
<dbReference type="OrthoDB" id="100605at2"/>
<dbReference type="PRINTS" id="PR00756">
    <property type="entry name" value="ALADIPTASE"/>
</dbReference>
<evidence type="ECO:0000259" key="16">
    <source>
        <dbReference type="Pfam" id="PF17900"/>
    </source>
</evidence>
<evidence type="ECO:0000256" key="5">
    <source>
        <dbReference type="ARBA" id="ARBA00015611"/>
    </source>
</evidence>
<evidence type="ECO:0000313" key="18">
    <source>
        <dbReference type="Proteomes" id="UP000249341"/>
    </source>
</evidence>
<dbReference type="EMBL" id="QLMJ01000003">
    <property type="protein sequence ID" value="RAK40007.1"/>
    <property type="molecule type" value="Genomic_DNA"/>
</dbReference>
<dbReference type="GO" id="GO:0016285">
    <property type="term" value="F:alanyl aminopeptidase activity"/>
    <property type="evidence" value="ECO:0007669"/>
    <property type="project" value="UniProtKB-EC"/>
</dbReference>
<reference evidence="17 18" key="1">
    <citation type="submission" date="2018-06" db="EMBL/GenBank/DDBJ databases">
        <title>Genomic Encyclopedia of Type Strains, Phase III (KMG-III): the genomes of soil and plant-associated and newly described type strains.</title>
        <authorList>
            <person name="Whitman W."/>
        </authorList>
    </citation>
    <scope>NUCLEOTIDE SEQUENCE [LARGE SCALE GENOMIC DNA]</scope>
    <source>
        <strain evidence="17 18">CGMCC 4.7090</strain>
    </source>
</reference>
<dbReference type="InterPro" id="IPR014782">
    <property type="entry name" value="Peptidase_M1_dom"/>
</dbReference>
<dbReference type="InterPro" id="IPR050344">
    <property type="entry name" value="Peptidase_M1_aminopeptidases"/>
</dbReference>
<gene>
    <name evidence="17" type="ORF">B0I29_10332</name>
</gene>
<evidence type="ECO:0000256" key="1">
    <source>
        <dbReference type="ARBA" id="ARBA00000098"/>
    </source>
</evidence>
<dbReference type="Proteomes" id="UP000249341">
    <property type="component" value="Unassembled WGS sequence"/>
</dbReference>
<dbReference type="GO" id="GO:0016020">
    <property type="term" value="C:membrane"/>
    <property type="evidence" value="ECO:0007669"/>
    <property type="project" value="TreeGrafter"/>
</dbReference>
<comment type="similarity">
    <text evidence="3">Belongs to the peptidase M1 family.</text>
</comment>
<evidence type="ECO:0000256" key="13">
    <source>
        <dbReference type="ARBA" id="ARBA00031533"/>
    </source>
</evidence>
<dbReference type="Gene3D" id="1.10.390.10">
    <property type="entry name" value="Neutral Protease Domain 2"/>
    <property type="match status" value="1"/>
</dbReference>
<keyword evidence="10" id="KW-0862">Zinc</keyword>
<keyword evidence="9" id="KW-0378">Hydrolase</keyword>
<dbReference type="InterPro" id="IPR045357">
    <property type="entry name" value="Aminopeptidase_N-like_N"/>
</dbReference>
<dbReference type="Pfam" id="PF17900">
    <property type="entry name" value="Peptidase_M1_N"/>
    <property type="match status" value="1"/>
</dbReference>
<comment type="catalytic activity">
    <reaction evidence="1">
        <text>Release of an N-terminal amino acid, Xaa-|-Yaa- from a peptide, amide or arylamide. Xaa is preferably Ala, but may be most amino acids including Pro (slow action). When a terminal hydrophobic residue is followed by a prolyl residue, the two may be released as an intact Xaa-Pro dipeptide.</text>
        <dbReference type="EC" id="3.4.11.2"/>
    </reaction>
</comment>
<keyword evidence="6 17" id="KW-0031">Aminopeptidase</keyword>
<dbReference type="CDD" id="cd09602">
    <property type="entry name" value="M1_APN"/>
    <property type="match status" value="1"/>
</dbReference>
<dbReference type="GO" id="GO:0006508">
    <property type="term" value="P:proteolysis"/>
    <property type="evidence" value="ECO:0007669"/>
    <property type="project" value="UniProtKB-KW"/>
</dbReference>
<dbReference type="Pfam" id="PF01433">
    <property type="entry name" value="Peptidase_M1"/>
    <property type="match status" value="1"/>
</dbReference>
<comment type="caution">
    <text evidence="17">The sequence shown here is derived from an EMBL/GenBank/DDBJ whole genome shotgun (WGS) entry which is preliminary data.</text>
</comment>
<evidence type="ECO:0000256" key="8">
    <source>
        <dbReference type="ARBA" id="ARBA00022723"/>
    </source>
</evidence>
<keyword evidence="11" id="KW-0482">Metalloprotease</keyword>
<protein>
    <recommendedName>
        <fullName evidence="5">Aminopeptidase N</fullName>
        <ecNumber evidence="4">3.4.11.2</ecNumber>
    </recommendedName>
    <alternativeName>
        <fullName evidence="12">Alanine aminopeptidase</fullName>
    </alternativeName>
    <alternativeName>
        <fullName evidence="13">Lysyl aminopeptidase</fullName>
    </alternativeName>
</protein>
<dbReference type="Pfam" id="PF11838">
    <property type="entry name" value="ERAP1_C"/>
    <property type="match status" value="1"/>
</dbReference>
<evidence type="ECO:0000256" key="2">
    <source>
        <dbReference type="ARBA" id="ARBA00001947"/>
    </source>
</evidence>
<evidence type="ECO:0000259" key="14">
    <source>
        <dbReference type="Pfam" id="PF01433"/>
    </source>
</evidence>
<dbReference type="SUPFAM" id="SSF55486">
    <property type="entry name" value="Metalloproteases ('zincins'), catalytic domain"/>
    <property type="match status" value="1"/>
</dbReference>
<evidence type="ECO:0000256" key="4">
    <source>
        <dbReference type="ARBA" id="ARBA00012564"/>
    </source>
</evidence>
<dbReference type="NCBIfam" id="TIGR02412">
    <property type="entry name" value="pepN_strep_liv"/>
    <property type="match status" value="1"/>
</dbReference>
<evidence type="ECO:0000256" key="6">
    <source>
        <dbReference type="ARBA" id="ARBA00022438"/>
    </source>
</evidence>
<dbReference type="RefSeq" id="WP_111648088.1">
    <property type="nucleotide sequence ID" value="NZ_JACHWI010000009.1"/>
</dbReference>
<dbReference type="GO" id="GO:0008270">
    <property type="term" value="F:zinc ion binding"/>
    <property type="evidence" value="ECO:0007669"/>
    <property type="project" value="InterPro"/>
</dbReference>
<dbReference type="GO" id="GO:0005615">
    <property type="term" value="C:extracellular space"/>
    <property type="evidence" value="ECO:0007669"/>
    <property type="project" value="TreeGrafter"/>
</dbReference>
<dbReference type="PANTHER" id="PTHR11533">
    <property type="entry name" value="PROTEASE M1 ZINC METALLOPROTEASE"/>
    <property type="match status" value="1"/>
</dbReference>
<dbReference type="GO" id="GO:0070006">
    <property type="term" value="F:metalloaminopeptidase activity"/>
    <property type="evidence" value="ECO:0007669"/>
    <property type="project" value="TreeGrafter"/>
</dbReference>
<accession>A0A327ZLC8</accession>
<keyword evidence="18" id="KW-1185">Reference proteome</keyword>
<dbReference type="EC" id="3.4.11.2" evidence="4"/>
<evidence type="ECO:0000256" key="10">
    <source>
        <dbReference type="ARBA" id="ARBA00022833"/>
    </source>
</evidence>
<dbReference type="FunFam" id="1.10.390.10:FF:000004">
    <property type="entry name" value="Aminopeptidase N"/>
    <property type="match status" value="1"/>
</dbReference>
<evidence type="ECO:0000256" key="11">
    <source>
        <dbReference type="ARBA" id="ARBA00023049"/>
    </source>
</evidence>
<dbReference type="InterPro" id="IPR024571">
    <property type="entry name" value="ERAP1-like_C_dom"/>
</dbReference>
<organism evidence="17 18">
    <name type="scientific">Actinoplanes lutulentus</name>
    <dbReference type="NCBI Taxonomy" id="1287878"/>
    <lineage>
        <taxon>Bacteria</taxon>
        <taxon>Bacillati</taxon>
        <taxon>Actinomycetota</taxon>
        <taxon>Actinomycetes</taxon>
        <taxon>Micromonosporales</taxon>
        <taxon>Micromonosporaceae</taxon>
        <taxon>Actinoplanes</taxon>
    </lineage>
</organism>
<evidence type="ECO:0000256" key="9">
    <source>
        <dbReference type="ARBA" id="ARBA00022801"/>
    </source>
</evidence>
<feature type="domain" description="Aminopeptidase N-like N-terminal" evidence="16">
    <location>
        <begin position="24"/>
        <end position="196"/>
    </location>
</feature>
<evidence type="ECO:0000259" key="15">
    <source>
        <dbReference type="Pfam" id="PF11838"/>
    </source>
</evidence>
<name>A0A327ZLC8_9ACTN</name>
<evidence type="ECO:0000256" key="12">
    <source>
        <dbReference type="ARBA" id="ARBA00029811"/>
    </source>
</evidence>
<proteinExistence type="inferred from homology"/>
<dbReference type="AlphaFoldDB" id="A0A327ZLC8"/>
<dbReference type="GO" id="GO:0042277">
    <property type="term" value="F:peptide binding"/>
    <property type="evidence" value="ECO:0007669"/>
    <property type="project" value="TreeGrafter"/>
</dbReference>
<dbReference type="GO" id="GO:0043171">
    <property type="term" value="P:peptide catabolic process"/>
    <property type="evidence" value="ECO:0007669"/>
    <property type="project" value="TreeGrafter"/>
</dbReference>
<dbReference type="InterPro" id="IPR001930">
    <property type="entry name" value="Peptidase_M1"/>
</dbReference>
<dbReference type="InterPro" id="IPR042097">
    <property type="entry name" value="Aminopeptidase_N-like_N_sf"/>
</dbReference>
<dbReference type="SUPFAM" id="SSF63737">
    <property type="entry name" value="Leukotriene A4 hydrolase N-terminal domain"/>
    <property type="match status" value="1"/>
</dbReference>